<evidence type="ECO:0000256" key="5">
    <source>
        <dbReference type="SAM" id="Phobius"/>
    </source>
</evidence>
<keyword evidence="4" id="KW-0233">DNA recombination</keyword>
<dbReference type="InterPro" id="IPR002104">
    <property type="entry name" value="Integrase_catalytic"/>
</dbReference>
<proteinExistence type="inferred from homology"/>
<evidence type="ECO:0000256" key="3">
    <source>
        <dbReference type="ARBA" id="ARBA00023125"/>
    </source>
</evidence>
<keyword evidence="8" id="KW-1185">Reference proteome</keyword>
<dbReference type="RefSeq" id="WP_319845560.1">
    <property type="nucleotide sequence ID" value="NZ_JAXAFJ010000012.1"/>
</dbReference>
<keyword evidence="5" id="KW-1133">Transmembrane helix</keyword>
<dbReference type="Gene3D" id="1.10.443.10">
    <property type="entry name" value="Intergrase catalytic core"/>
    <property type="match status" value="1"/>
</dbReference>
<dbReference type="PANTHER" id="PTHR30629:SF2">
    <property type="entry name" value="PROPHAGE INTEGRASE INTS-RELATED"/>
    <property type="match status" value="1"/>
</dbReference>
<dbReference type="EMBL" id="JAXAFJ010000012">
    <property type="protein sequence ID" value="MDX6807425.1"/>
    <property type="molecule type" value="Genomic_DNA"/>
</dbReference>
<dbReference type="PANTHER" id="PTHR30629">
    <property type="entry name" value="PROPHAGE INTEGRASE"/>
    <property type="match status" value="1"/>
</dbReference>
<evidence type="ECO:0000256" key="4">
    <source>
        <dbReference type="ARBA" id="ARBA00023172"/>
    </source>
</evidence>
<comment type="caution">
    <text evidence="7">The sequence shown here is derived from an EMBL/GenBank/DDBJ whole genome shotgun (WGS) entry which is preliminary data.</text>
</comment>
<feature type="transmembrane region" description="Helical" evidence="5">
    <location>
        <begin position="123"/>
        <end position="139"/>
    </location>
</feature>
<dbReference type="InterPro" id="IPR011010">
    <property type="entry name" value="DNA_brk_join_enz"/>
</dbReference>
<dbReference type="InterPro" id="IPR013762">
    <property type="entry name" value="Integrase-like_cat_sf"/>
</dbReference>
<evidence type="ECO:0000256" key="2">
    <source>
        <dbReference type="ARBA" id="ARBA00022908"/>
    </source>
</evidence>
<reference evidence="7 8" key="1">
    <citation type="submission" date="2023-11" db="EMBL/GenBank/DDBJ databases">
        <authorList>
            <person name="Bao R."/>
        </authorList>
    </citation>
    <scope>NUCLEOTIDE SEQUENCE [LARGE SCALE GENOMIC DNA]</scope>
    <source>
        <strain evidence="7 8">PJ23</strain>
    </source>
</reference>
<feature type="domain" description="Tyr recombinase" evidence="6">
    <location>
        <begin position="163"/>
        <end position="334"/>
    </location>
</feature>
<dbReference type="Proteomes" id="UP001274321">
    <property type="component" value="Unassembled WGS sequence"/>
</dbReference>
<gene>
    <name evidence="7" type="ORF">SCD90_15245</name>
</gene>
<dbReference type="InterPro" id="IPR010998">
    <property type="entry name" value="Integrase_recombinase_N"/>
</dbReference>
<dbReference type="Gene3D" id="1.10.150.130">
    <property type="match status" value="1"/>
</dbReference>
<accession>A0ABU4RRE9</accession>
<comment type="similarity">
    <text evidence="1">Belongs to the 'phage' integrase family.</text>
</comment>
<name>A0ABU4RRE9_9HYPH</name>
<evidence type="ECO:0000256" key="1">
    <source>
        <dbReference type="ARBA" id="ARBA00008857"/>
    </source>
</evidence>
<keyword evidence="5" id="KW-0472">Membrane</keyword>
<evidence type="ECO:0000313" key="7">
    <source>
        <dbReference type="EMBL" id="MDX6807425.1"/>
    </source>
</evidence>
<keyword evidence="5" id="KW-0812">Transmembrane</keyword>
<dbReference type="SUPFAM" id="SSF56349">
    <property type="entry name" value="DNA breaking-rejoining enzymes"/>
    <property type="match status" value="1"/>
</dbReference>
<evidence type="ECO:0000259" key="6">
    <source>
        <dbReference type="PROSITE" id="PS51898"/>
    </source>
</evidence>
<dbReference type="Pfam" id="PF00589">
    <property type="entry name" value="Phage_integrase"/>
    <property type="match status" value="1"/>
</dbReference>
<dbReference type="PROSITE" id="PS51898">
    <property type="entry name" value="TYR_RECOMBINASE"/>
    <property type="match status" value="1"/>
</dbReference>
<dbReference type="InterPro" id="IPR050808">
    <property type="entry name" value="Phage_Integrase"/>
</dbReference>
<evidence type="ECO:0000313" key="8">
    <source>
        <dbReference type="Proteomes" id="UP001274321"/>
    </source>
</evidence>
<keyword evidence="3" id="KW-0238">DNA-binding</keyword>
<protein>
    <submittedName>
        <fullName evidence="7">Tyrosine-type recombinase/integrase</fullName>
    </submittedName>
</protein>
<sequence length="348" mass="38763">MTVVRVKGIKRYREPKTGKWYCYHRASGTRILAEFGTAAFFVELDKLNQKHAPKAAKDGTLAALIKAYRSSPAFQDLARRTQSDYQKVLDYLAIIDDTVLAEIDGPFVAELRDATYQLRKRRFANYVIAVLSAMLSFGIERGIVKENAVKGVKKVKRPKDAPEANRPWTPEERDIVLAEAPPHLQVPIAIGRYTGLREGDVIRLGKTAYANGTITVRTSKTGQEVFWPCVEPLAVILEGMPQHDAITLCANSRGMPWTESGFRASFFKFLGKLHADGRVGAGLTFHGLRHTVAGELAELGWDRRAIADALGQSDERQAGHYSRRANLRKKMTAIVQSLDTERNGKKVV</sequence>
<keyword evidence="2" id="KW-0229">DNA integration</keyword>
<organism evidence="7 8">
    <name type="scientific">Terrihabitans rhizophilus</name>
    <dbReference type="NCBI Taxonomy" id="3092662"/>
    <lineage>
        <taxon>Bacteria</taxon>
        <taxon>Pseudomonadati</taxon>
        <taxon>Pseudomonadota</taxon>
        <taxon>Alphaproteobacteria</taxon>
        <taxon>Hyphomicrobiales</taxon>
        <taxon>Terrihabitans</taxon>
    </lineage>
</organism>